<keyword evidence="2 9" id="KW-0645">Protease</keyword>
<dbReference type="AlphaFoldDB" id="A0A6V8S9P8"/>
<feature type="active site" description="Proton donor/acceptor" evidence="9">
    <location>
        <position position="218"/>
    </location>
</feature>
<keyword evidence="6 9" id="KW-0224">Dipeptidase</keyword>
<evidence type="ECO:0000256" key="2">
    <source>
        <dbReference type="ARBA" id="ARBA00022670"/>
    </source>
</evidence>
<comment type="cofactor">
    <cofactor evidence="9">
        <name>Zn(2+)</name>
        <dbReference type="ChEBI" id="CHEBI:29105"/>
    </cofactor>
    <text evidence="9">Binds 1 zinc ion per subunit.</text>
</comment>
<dbReference type="PANTHER" id="PTHR43126">
    <property type="entry name" value="D-ALANYL-D-ALANINE DIPEPTIDASE"/>
    <property type="match status" value="1"/>
</dbReference>
<evidence type="ECO:0000256" key="8">
    <source>
        <dbReference type="ARBA" id="ARBA00023316"/>
    </source>
</evidence>
<keyword evidence="10" id="KW-0472">Membrane</keyword>
<evidence type="ECO:0000256" key="7">
    <source>
        <dbReference type="ARBA" id="ARBA00023049"/>
    </source>
</evidence>
<dbReference type="Proteomes" id="UP000580568">
    <property type="component" value="Unassembled WGS sequence"/>
</dbReference>
<feature type="binding site" evidence="9">
    <location>
        <position position="161"/>
    </location>
    <ligand>
        <name>Zn(2+)</name>
        <dbReference type="ChEBI" id="CHEBI:29105"/>
        <note>catalytic</note>
    </ligand>
</feature>
<dbReference type="EC" id="3.4.13.22" evidence="9"/>
<dbReference type="SUPFAM" id="SSF55166">
    <property type="entry name" value="Hedgehog/DD-peptidase"/>
    <property type="match status" value="1"/>
</dbReference>
<keyword evidence="12" id="KW-1185">Reference proteome</keyword>
<proteinExistence type="inferred from homology"/>
<keyword evidence="7 9" id="KW-0482">Metalloprotease</keyword>
<keyword evidence="5 9" id="KW-0862">Zinc</keyword>
<comment type="function">
    <text evidence="9">Catalyzes hydrolysis of the D-alanyl-D-alanine dipeptide.</text>
</comment>
<evidence type="ECO:0000313" key="12">
    <source>
        <dbReference type="Proteomes" id="UP000580568"/>
    </source>
</evidence>
<comment type="catalytic activity">
    <reaction evidence="1 9">
        <text>D-alanyl-D-alanine + H2O = 2 D-alanine</text>
        <dbReference type="Rhea" id="RHEA:20661"/>
        <dbReference type="ChEBI" id="CHEBI:15377"/>
        <dbReference type="ChEBI" id="CHEBI:57416"/>
        <dbReference type="ChEBI" id="CHEBI:57822"/>
        <dbReference type="EC" id="3.4.13.22"/>
    </reaction>
</comment>
<comment type="similarity">
    <text evidence="9">Belongs to the peptidase M15D family.</text>
</comment>
<protein>
    <recommendedName>
        <fullName evidence="9">D-alanyl-D-alanine dipeptidase</fullName>
        <shortName evidence="9">D-Ala-D-Ala dipeptidase</shortName>
        <ecNumber evidence="9">3.4.13.22</ecNumber>
    </recommendedName>
</protein>
<dbReference type="Gene3D" id="3.30.1380.10">
    <property type="match status" value="1"/>
</dbReference>
<evidence type="ECO:0000256" key="6">
    <source>
        <dbReference type="ARBA" id="ARBA00022997"/>
    </source>
</evidence>
<dbReference type="HAMAP" id="MF_01924">
    <property type="entry name" value="A_A_dipeptidase"/>
    <property type="match status" value="1"/>
</dbReference>
<dbReference type="GO" id="GO:0006508">
    <property type="term" value="P:proteolysis"/>
    <property type="evidence" value="ECO:0007669"/>
    <property type="project" value="UniProtKB-KW"/>
</dbReference>
<dbReference type="GO" id="GO:0008270">
    <property type="term" value="F:zinc ion binding"/>
    <property type="evidence" value="ECO:0007669"/>
    <property type="project" value="UniProtKB-UniRule"/>
</dbReference>
<evidence type="ECO:0000256" key="4">
    <source>
        <dbReference type="ARBA" id="ARBA00022801"/>
    </source>
</evidence>
<dbReference type="GO" id="GO:0160237">
    <property type="term" value="F:D-Ala-D-Ala dipeptidase activity"/>
    <property type="evidence" value="ECO:0007669"/>
    <property type="project" value="UniProtKB-EC"/>
</dbReference>
<dbReference type="PANTHER" id="PTHR43126:SF1">
    <property type="entry name" value="D-ALANYL-D-ALANINE DIPEPTIDASE"/>
    <property type="match status" value="1"/>
</dbReference>
<comment type="caution">
    <text evidence="11">The sequence shown here is derived from an EMBL/GenBank/DDBJ whole genome shotgun (WGS) entry which is preliminary data.</text>
</comment>
<feature type="binding site" evidence="9">
    <location>
        <position position="221"/>
    </location>
    <ligand>
        <name>Zn(2+)</name>
        <dbReference type="ChEBI" id="CHEBI:29105"/>
        <note>catalytic</note>
    </ligand>
</feature>
<keyword evidence="10" id="KW-0812">Transmembrane</keyword>
<evidence type="ECO:0000256" key="9">
    <source>
        <dbReference type="HAMAP-Rule" id="MF_01924"/>
    </source>
</evidence>
<keyword evidence="8" id="KW-0961">Cell wall biogenesis/degradation</keyword>
<evidence type="ECO:0000313" key="11">
    <source>
        <dbReference type="EMBL" id="GFP73987.1"/>
    </source>
</evidence>
<reference evidence="11 12" key="1">
    <citation type="submission" date="2020-07" db="EMBL/GenBank/DDBJ databases">
        <title>A new beta-1,3-glucan-decomposing anaerobic bacterium isolated from anoxic soil subjected to biological soil disinfestation.</title>
        <authorList>
            <person name="Ueki A."/>
            <person name="Tonouchi A."/>
        </authorList>
    </citation>
    <scope>NUCLEOTIDE SEQUENCE [LARGE SCALE GENOMIC DNA]</scope>
    <source>
        <strain evidence="11 12">TW1</strain>
    </source>
</reference>
<accession>A0A6V8S9P8</accession>
<feature type="site" description="Transition state stabilizer" evidence="9">
    <location>
        <position position="126"/>
    </location>
</feature>
<dbReference type="Pfam" id="PF01427">
    <property type="entry name" value="Peptidase_M15"/>
    <property type="match status" value="1"/>
</dbReference>
<organism evidence="11 12">
    <name type="scientific">Clostridium fungisolvens</name>
    <dbReference type="NCBI Taxonomy" id="1604897"/>
    <lineage>
        <taxon>Bacteria</taxon>
        <taxon>Bacillati</taxon>
        <taxon>Bacillota</taxon>
        <taxon>Clostridia</taxon>
        <taxon>Eubacteriales</taxon>
        <taxon>Clostridiaceae</taxon>
        <taxon>Clostridium</taxon>
    </lineage>
</organism>
<dbReference type="RefSeq" id="WP_183275580.1">
    <property type="nucleotide sequence ID" value="NZ_BLZR01000001.1"/>
</dbReference>
<feature type="transmembrane region" description="Helical" evidence="10">
    <location>
        <begin position="12"/>
        <end position="30"/>
    </location>
</feature>
<keyword evidence="10" id="KW-1133">Transmembrane helix</keyword>
<evidence type="ECO:0000256" key="10">
    <source>
        <dbReference type="SAM" id="Phobius"/>
    </source>
</evidence>
<sequence>MNLSLLKRYIPVLFVVICGLFVGVYLSFIYDNQNASATIIKVKSFSLKQHSPFSSKVSYNGLVHVVDYDTSIVIDLRYATDNNFTKKKVYPKDICLLQKGTLDKLIAANNEFKTLGYRIKIWDAYRPPEVQQYFWSIVHDTRFIASPYANWSRHNRGAAVDITLVDENGKEVEMPTGFDEFSTNAYRNSTSMSINARNNMNLLTSIMEKHGFNPIQTEWWHYDDTDADSYPVVNLSLSDIQ</sequence>
<dbReference type="EMBL" id="BLZR01000001">
    <property type="protein sequence ID" value="GFP73987.1"/>
    <property type="molecule type" value="Genomic_DNA"/>
</dbReference>
<dbReference type="InterPro" id="IPR009045">
    <property type="entry name" value="Zn_M74/Hedgehog-like"/>
</dbReference>
<name>A0A6V8S9P8_9CLOT</name>
<dbReference type="CDD" id="cd14840">
    <property type="entry name" value="D-Ala-D-Ala_dipeptidase_Aad"/>
    <property type="match status" value="1"/>
</dbReference>
<dbReference type="InterPro" id="IPR000755">
    <property type="entry name" value="A_A_dipeptidase"/>
</dbReference>
<keyword evidence="3 9" id="KW-0479">Metal-binding</keyword>
<dbReference type="GO" id="GO:0008237">
    <property type="term" value="F:metallopeptidase activity"/>
    <property type="evidence" value="ECO:0007669"/>
    <property type="project" value="UniProtKB-KW"/>
</dbReference>
<gene>
    <name evidence="11" type="ORF">bsdtw1_00024</name>
</gene>
<evidence type="ECO:0000256" key="5">
    <source>
        <dbReference type="ARBA" id="ARBA00022833"/>
    </source>
</evidence>
<evidence type="ECO:0000256" key="3">
    <source>
        <dbReference type="ARBA" id="ARBA00022723"/>
    </source>
</evidence>
<feature type="binding site" evidence="9">
    <location>
        <position position="154"/>
    </location>
    <ligand>
        <name>Zn(2+)</name>
        <dbReference type="ChEBI" id="CHEBI:29105"/>
        <note>catalytic</note>
    </ligand>
</feature>
<dbReference type="GO" id="GO:0071555">
    <property type="term" value="P:cell wall organization"/>
    <property type="evidence" value="ECO:0007669"/>
    <property type="project" value="UniProtKB-KW"/>
</dbReference>
<keyword evidence="4 9" id="KW-0378">Hydrolase</keyword>
<evidence type="ECO:0000256" key="1">
    <source>
        <dbReference type="ARBA" id="ARBA00001362"/>
    </source>
</evidence>